<feature type="domain" description="G" evidence="3">
    <location>
        <begin position="370"/>
        <end position="502"/>
    </location>
</feature>
<dbReference type="Pfam" id="PF02581">
    <property type="entry name" value="TMP-TENI"/>
    <property type="match status" value="1"/>
</dbReference>
<dbReference type="InterPro" id="IPR022998">
    <property type="entry name" value="ThiamineP_synth_TenI"/>
</dbReference>
<evidence type="ECO:0000259" key="3">
    <source>
        <dbReference type="Pfam" id="PF01926"/>
    </source>
</evidence>
<accession>A0AAW1Y907</accession>
<dbReference type="InterPro" id="IPR005225">
    <property type="entry name" value="Small_GTP-bd"/>
</dbReference>
<keyword evidence="6" id="KW-1185">Reference proteome</keyword>
<dbReference type="CDD" id="cd09912">
    <property type="entry name" value="DLP_2"/>
    <property type="match status" value="1"/>
</dbReference>
<dbReference type="AlphaFoldDB" id="A0AAW1Y907"/>
<feature type="domain" description="Thiamine phosphate synthase/TenI" evidence="4">
    <location>
        <begin position="93"/>
        <end position="213"/>
    </location>
</feature>
<dbReference type="FunFam" id="3.20.20.70:FF:000243">
    <property type="entry name" value="Probable transmembrane GTPase FZO-like, chloroplastic"/>
    <property type="match status" value="1"/>
</dbReference>
<evidence type="ECO:0008006" key="7">
    <source>
        <dbReference type="Google" id="ProtNLM"/>
    </source>
</evidence>
<dbReference type="SUPFAM" id="SSF52540">
    <property type="entry name" value="P-loop containing nucleoside triphosphate hydrolases"/>
    <property type="match status" value="1"/>
</dbReference>
<dbReference type="PANTHER" id="PTHR43681:SF1">
    <property type="entry name" value="SARCALUMENIN"/>
    <property type="match status" value="1"/>
</dbReference>
<evidence type="ECO:0000256" key="2">
    <source>
        <dbReference type="SAM" id="MobiDB-lite"/>
    </source>
</evidence>
<dbReference type="SUPFAM" id="SSF51391">
    <property type="entry name" value="Thiamin phosphate synthase"/>
    <property type="match status" value="1"/>
</dbReference>
<comment type="caution">
    <text evidence="5">The sequence shown here is derived from an EMBL/GenBank/DDBJ whole genome shotgun (WGS) entry which is preliminary data.</text>
</comment>
<dbReference type="GO" id="GO:0010027">
    <property type="term" value="P:thylakoid membrane organization"/>
    <property type="evidence" value="ECO:0007669"/>
    <property type="project" value="TreeGrafter"/>
</dbReference>
<dbReference type="Gene3D" id="3.40.50.300">
    <property type="entry name" value="P-loop containing nucleotide triphosphate hydrolases"/>
    <property type="match status" value="1"/>
</dbReference>
<name>A0AAW1Y907_RUBAR</name>
<dbReference type="Gene3D" id="3.20.20.70">
    <property type="entry name" value="Aldolase class I"/>
    <property type="match status" value="1"/>
</dbReference>
<dbReference type="FunFam" id="3.40.50.300:FF:001052">
    <property type="entry name" value="Probable transmembrane GTPase FZO-like, chloroplastic"/>
    <property type="match status" value="1"/>
</dbReference>
<reference evidence="5 6" key="1">
    <citation type="journal article" date="2023" name="G3 (Bethesda)">
        <title>A chromosome-length genome assembly and annotation of blackberry (Rubus argutus, cv. 'Hillquist').</title>
        <authorList>
            <person name="Bruna T."/>
            <person name="Aryal R."/>
            <person name="Dudchenko O."/>
            <person name="Sargent D.J."/>
            <person name="Mead D."/>
            <person name="Buti M."/>
            <person name="Cavallini A."/>
            <person name="Hytonen T."/>
            <person name="Andres J."/>
            <person name="Pham M."/>
            <person name="Weisz D."/>
            <person name="Mascagni F."/>
            <person name="Usai G."/>
            <person name="Natali L."/>
            <person name="Bassil N."/>
            <person name="Fernandez G.E."/>
            <person name="Lomsadze A."/>
            <person name="Armour M."/>
            <person name="Olukolu B."/>
            <person name="Poorten T."/>
            <person name="Britton C."/>
            <person name="Davik J."/>
            <person name="Ashrafi H."/>
            <person name="Aiden E.L."/>
            <person name="Borodovsky M."/>
            <person name="Worthington M."/>
        </authorList>
    </citation>
    <scope>NUCLEOTIDE SEQUENCE [LARGE SCALE GENOMIC DNA]</scope>
    <source>
        <strain evidence="5">PI 553951</strain>
    </source>
</reference>
<dbReference type="Proteomes" id="UP001457282">
    <property type="component" value="Unassembled WGS sequence"/>
</dbReference>
<evidence type="ECO:0000259" key="4">
    <source>
        <dbReference type="Pfam" id="PF02581"/>
    </source>
</evidence>
<dbReference type="InterPro" id="IPR006073">
    <property type="entry name" value="GTP-bd"/>
</dbReference>
<evidence type="ECO:0000256" key="1">
    <source>
        <dbReference type="SAM" id="Coils"/>
    </source>
</evidence>
<feature type="region of interest" description="Disordered" evidence="2">
    <location>
        <begin position="49"/>
        <end position="74"/>
    </location>
</feature>
<organism evidence="5 6">
    <name type="scientific">Rubus argutus</name>
    <name type="common">Southern blackberry</name>
    <dbReference type="NCBI Taxonomy" id="59490"/>
    <lineage>
        <taxon>Eukaryota</taxon>
        <taxon>Viridiplantae</taxon>
        <taxon>Streptophyta</taxon>
        <taxon>Embryophyta</taxon>
        <taxon>Tracheophyta</taxon>
        <taxon>Spermatophyta</taxon>
        <taxon>Magnoliopsida</taxon>
        <taxon>eudicotyledons</taxon>
        <taxon>Gunneridae</taxon>
        <taxon>Pentapetalae</taxon>
        <taxon>rosids</taxon>
        <taxon>fabids</taxon>
        <taxon>Rosales</taxon>
        <taxon>Rosaceae</taxon>
        <taxon>Rosoideae</taxon>
        <taxon>Rosoideae incertae sedis</taxon>
        <taxon>Rubus</taxon>
    </lineage>
</organism>
<dbReference type="InterPro" id="IPR036206">
    <property type="entry name" value="ThiamineP_synth_sf"/>
</dbReference>
<keyword evidence="1" id="KW-0175">Coiled coil</keyword>
<feature type="coiled-coil region" evidence="1">
    <location>
        <begin position="810"/>
        <end position="881"/>
    </location>
</feature>
<gene>
    <name evidence="5" type="ORF">M0R45_010833</name>
</gene>
<dbReference type="GO" id="GO:0005525">
    <property type="term" value="F:GTP binding"/>
    <property type="evidence" value="ECO:0007669"/>
    <property type="project" value="InterPro"/>
</dbReference>
<feature type="compositionally biased region" description="Pro residues" evidence="2">
    <location>
        <begin position="58"/>
        <end position="68"/>
    </location>
</feature>
<proteinExistence type="predicted"/>
<evidence type="ECO:0000313" key="5">
    <source>
        <dbReference type="EMBL" id="KAK9945312.1"/>
    </source>
</evidence>
<dbReference type="InterPro" id="IPR027417">
    <property type="entry name" value="P-loop_NTPase"/>
</dbReference>
<protein>
    <recommendedName>
        <fullName evidence="7">FZO-like protein</fullName>
    </recommendedName>
</protein>
<dbReference type="NCBIfam" id="TIGR00231">
    <property type="entry name" value="small_GTP"/>
    <property type="match status" value="1"/>
</dbReference>
<dbReference type="EMBL" id="JBEDUW010000002">
    <property type="protein sequence ID" value="KAK9945312.1"/>
    <property type="molecule type" value="Genomic_DNA"/>
</dbReference>
<dbReference type="PANTHER" id="PTHR43681">
    <property type="entry name" value="TRANSMEMBRANE GTPASE FZO"/>
    <property type="match status" value="1"/>
</dbReference>
<evidence type="ECO:0000313" key="6">
    <source>
        <dbReference type="Proteomes" id="UP001457282"/>
    </source>
</evidence>
<dbReference type="GO" id="GO:0031969">
    <property type="term" value="C:chloroplast membrane"/>
    <property type="evidence" value="ECO:0007669"/>
    <property type="project" value="TreeGrafter"/>
</dbReference>
<dbReference type="Pfam" id="PF01926">
    <property type="entry name" value="MMR_HSR1"/>
    <property type="match status" value="1"/>
</dbReference>
<sequence>MVPLISFHTSTTQPLLLTQTPTTPFLHLPRIKSHPPRRTQFLISSISQNPNQYTNQNPPTPQPQPPRTQFPGGYKRPEIKVPNIVLQLDPEDVLAGDDVLDLIDKAVSKWVGILVLNGREANGGRLYEAACKLKSVVRDRAYLLISERVDIAAAANASGILLSDQGLPTIVARTTMMASKSDSVVLPLVARNVQDIDAAVNASSSEGADFLIYGVNGEDNVPAVLSSLFENVKIPIFVMFNSYHTLYTEVPRLLKSGASGLVTSLKDFRLLDDDALSKFFDTVYMTNSKRQDEVESFGKLKFSDVRNGSNDIKTVAGFLKLEDREKQFIETERSVLLGAINVIQKAAPLMEEVSLLIDAVSQIDEPFLLVIVGEFNSGKSTVINALLGRRYLKDGVVPTTNEITFLRYSELDSGEEQHCERHPDGQYICYLPAPILKEMNVVDTPGTNVILQRQQRLTEEFVPRADLLFFVISADRPLTESEVAFLRYTQQWKKKVVFVLNKSDIYQNAHELEEAMSFIKENTKKLLNTEHVTLFPVSARTALEAKLSTSAIGKDYAKLSVSDSQWKSNNFYELENFLYSFLDGSTSTGMERMKLKLETPIAIAEKLLSSCETLVTQDCRYAKQDLASINDIVGSVKSYAVKMENESIAWRRRILSMIDTTKSRVVELIEATLLLSNLDLVAFYVFKGGKSATIPATSRVQKDIIGPALSDVQKLLGEYVRWLQSDNVREGRILKVIEDFSANAASKLFEQEIREVFLGTFGGLGAAGLSASLLTTVLPTTLEDLLALGLCSAGGFIAISKFPARRQEMIDKVTRTADALAREVEESMQNDLSEAIENMERFVKNVSQPYQDTAQQRLDKLLELQDEISNVDKQLQTLRIEIQNLHVS</sequence>
<dbReference type="InterPro" id="IPR051943">
    <property type="entry name" value="TRAFAC_Dynamin-like_GTPase"/>
</dbReference>
<dbReference type="InterPro" id="IPR013785">
    <property type="entry name" value="Aldolase_TIM"/>
</dbReference>